<gene>
    <name evidence="3" type="ORF">DFR39_102159</name>
</gene>
<protein>
    <submittedName>
        <fullName evidence="3">Class 3 adenylate cyclase</fullName>
    </submittedName>
</protein>
<dbReference type="InterPro" id="IPR000253">
    <property type="entry name" value="FHA_dom"/>
</dbReference>
<evidence type="ECO:0000259" key="2">
    <source>
        <dbReference type="PROSITE" id="PS50125"/>
    </source>
</evidence>
<feature type="domain" description="Guanylate cyclase" evidence="2">
    <location>
        <begin position="8"/>
        <end position="129"/>
    </location>
</feature>
<proteinExistence type="predicted"/>
<dbReference type="Pfam" id="PF00498">
    <property type="entry name" value="FHA"/>
    <property type="match status" value="1"/>
</dbReference>
<evidence type="ECO:0000259" key="1">
    <source>
        <dbReference type="PROSITE" id="PS50006"/>
    </source>
</evidence>
<dbReference type="PROSITE" id="PS50006">
    <property type="entry name" value="FHA_DOMAIN"/>
    <property type="match status" value="1"/>
</dbReference>
<dbReference type="AlphaFoldDB" id="A0A4R6N933"/>
<comment type="caution">
    <text evidence="3">The sequence shown here is derived from an EMBL/GenBank/DDBJ whole genome shotgun (WGS) entry which is preliminary data.</text>
</comment>
<accession>A0A4R6N933</accession>
<dbReference type="GO" id="GO:0035556">
    <property type="term" value="P:intracellular signal transduction"/>
    <property type="evidence" value="ECO:0007669"/>
    <property type="project" value="InterPro"/>
</dbReference>
<sequence length="324" mass="34476">MTDIRERTVLFADLRGSTGLFETLGNAEATSVVTHTVGLISKAVDECGGKLVKTLGDGLMAVFEGPRDGIKSATRMHELLERVAARGKQHGASPGLRALRMQVALARGEVVEMGGDCFGDAVNVAARLLDHAGDNETLITAEVLAGLPSNLKARFRSLDLIAVRGRAEPVHVHVLDKPSQGDVAATQFGEVRHATSEPDGIRLIWMDLDRVFDVGHMPIVLGRSVQATYCITDGRVSRSHARIDWHGGTFSLTDLSYNGTFVRFGAAGEILSLRRGSCTLHGSGVIGLGGPPTDALAPAVRFEVLHFADTEPLVGVDSGLTRRG</sequence>
<organism evidence="3 4">
    <name type="scientific">Roseateles asaccharophilus</name>
    <dbReference type="NCBI Taxonomy" id="582607"/>
    <lineage>
        <taxon>Bacteria</taxon>
        <taxon>Pseudomonadati</taxon>
        <taxon>Pseudomonadota</taxon>
        <taxon>Betaproteobacteria</taxon>
        <taxon>Burkholderiales</taxon>
        <taxon>Sphaerotilaceae</taxon>
        <taxon>Roseateles</taxon>
    </lineage>
</organism>
<dbReference type="InterPro" id="IPR050697">
    <property type="entry name" value="Adenylyl/Guanylyl_Cyclase_3/4"/>
</dbReference>
<dbReference type="CDD" id="cd00060">
    <property type="entry name" value="FHA"/>
    <property type="match status" value="1"/>
</dbReference>
<dbReference type="GO" id="GO:0006171">
    <property type="term" value="P:cAMP biosynthetic process"/>
    <property type="evidence" value="ECO:0007669"/>
    <property type="project" value="TreeGrafter"/>
</dbReference>
<dbReference type="PANTHER" id="PTHR43081">
    <property type="entry name" value="ADENYLATE CYCLASE, TERMINAL-DIFFERENTIATION SPECIFIC-RELATED"/>
    <property type="match status" value="1"/>
</dbReference>
<dbReference type="Gene3D" id="3.30.70.1230">
    <property type="entry name" value="Nucleotide cyclase"/>
    <property type="match status" value="1"/>
</dbReference>
<dbReference type="GO" id="GO:0004016">
    <property type="term" value="F:adenylate cyclase activity"/>
    <property type="evidence" value="ECO:0007669"/>
    <property type="project" value="UniProtKB-ARBA"/>
</dbReference>
<evidence type="ECO:0000313" key="4">
    <source>
        <dbReference type="Proteomes" id="UP000295357"/>
    </source>
</evidence>
<dbReference type="InterPro" id="IPR008984">
    <property type="entry name" value="SMAD_FHA_dom_sf"/>
</dbReference>
<dbReference type="Pfam" id="PF00211">
    <property type="entry name" value="Guanylate_cyc"/>
    <property type="match status" value="1"/>
</dbReference>
<dbReference type="PANTHER" id="PTHR43081:SF19">
    <property type="entry name" value="PH-SENSITIVE ADENYLATE CYCLASE RV1264"/>
    <property type="match status" value="1"/>
</dbReference>
<dbReference type="Proteomes" id="UP000295357">
    <property type="component" value="Unassembled WGS sequence"/>
</dbReference>
<dbReference type="InterPro" id="IPR001054">
    <property type="entry name" value="A/G_cyclase"/>
</dbReference>
<dbReference type="CDD" id="cd07302">
    <property type="entry name" value="CHD"/>
    <property type="match status" value="1"/>
</dbReference>
<dbReference type="InterPro" id="IPR029787">
    <property type="entry name" value="Nucleotide_cyclase"/>
</dbReference>
<reference evidence="3 4" key="1">
    <citation type="submission" date="2019-03" db="EMBL/GenBank/DDBJ databases">
        <title>Genomic Encyclopedia of Type Strains, Phase IV (KMG-IV): sequencing the most valuable type-strain genomes for metagenomic binning, comparative biology and taxonomic classification.</title>
        <authorList>
            <person name="Goeker M."/>
        </authorList>
    </citation>
    <scope>NUCLEOTIDE SEQUENCE [LARGE SCALE GENOMIC DNA]</scope>
    <source>
        <strain evidence="3 4">DSM 25082</strain>
    </source>
</reference>
<keyword evidence="4" id="KW-1185">Reference proteome</keyword>
<dbReference type="EMBL" id="SNXE01000002">
    <property type="protein sequence ID" value="TDP11780.1"/>
    <property type="molecule type" value="Genomic_DNA"/>
</dbReference>
<dbReference type="OrthoDB" id="9801841at2"/>
<dbReference type="SUPFAM" id="SSF49879">
    <property type="entry name" value="SMAD/FHA domain"/>
    <property type="match status" value="1"/>
</dbReference>
<dbReference type="SUPFAM" id="SSF55073">
    <property type="entry name" value="Nucleotide cyclase"/>
    <property type="match status" value="1"/>
</dbReference>
<dbReference type="PROSITE" id="PS50125">
    <property type="entry name" value="GUANYLATE_CYCLASE_2"/>
    <property type="match status" value="1"/>
</dbReference>
<name>A0A4R6N933_9BURK</name>
<dbReference type="Gene3D" id="2.60.200.20">
    <property type="match status" value="1"/>
</dbReference>
<evidence type="ECO:0000313" key="3">
    <source>
        <dbReference type="EMBL" id="TDP11780.1"/>
    </source>
</evidence>
<dbReference type="RefSeq" id="WP_133602557.1">
    <property type="nucleotide sequence ID" value="NZ_JAUFPJ010000002.1"/>
</dbReference>
<feature type="domain" description="FHA" evidence="1">
    <location>
        <begin position="219"/>
        <end position="262"/>
    </location>
</feature>